<evidence type="ECO:0000256" key="5">
    <source>
        <dbReference type="SAM" id="Phobius"/>
    </source>
</evidence>
<feature type="transmembrane region" description="Helical" evidence="5">
    <location>
        <begin position="43"/>
        <end position="63"/>
    </location>
</feature>
<accession>X1RZA2</accession>
<evidence type="ECO:0000313" key="6">
    <source>
        <dbReference type="EMBL" id="GAI85953.1"/>
    </source>
</evidence>
<gene>
    <name evidence="6" type="ORF">S12H4_12713</name>
</gene>
<name>X1RZA2_9ZZZZ</name>
<keyword evidence="3 5" id="KW-1133">Transmembrane helix</keyword>
<keyword evidence="4 5" id="KW-0472">Membrane</keyword>
<dbReference type="InterPro" id="IPR051598">
    <property type="entry name" value="TSUP/Inactive_protease-like"/>
</dbReference>
<feature type="transmembrane region" description="Helical" evidence="5">
    <location>
        <begin position="186"/>
        <end position="203"/>
    </location>
</feature>
<reference evidence="6" key="1">
    <citation type="journal article" date="2014" name="Front. Microbiol.">
        <title>High frequency of phylogenetically diverse reductive dehalogenase-homologous genes in deep subseafloor sedimentary metagenomes.</title>
        <authorList>
            <person name="Kawai M."/>
            <person name="Futagami T."/>
            <person name="Toyoda A."/>
            <person name="Takaki Y."/>
            <person name="Nishi S."/>
            <person name="Hori S."/>
            <person name="Arai W."/>
            <person name="Tsubouchi T."/>
            <person name="Morono Y."/>
            <person name="Uchiyama I."/>
            <person name="Ito T."/>
            <person name="Fujiyama A."/>
            <person name="Inagaki F."/>
            <person name="Takami H."/>
        </authorList>
    </citation>
    <scope>NUCLEOTIDE SEQUENCE</scope>
    <source>
        <strain evidence="6">Expedition CK06-06</strain>
    </source>
</reference>
<feature type="transmembrane region" description="Helical" evidence="5">
    <location>
        <begin position="83"/>
        <end position="106"/>
    </location>
</feature>
<evidence type="ECO:0000256" key="2">
    <source>
        <dbReference type="ARBA" id="ARBA00022692"/>
    </source>
</evidence>
<proteinExistence type="predicted"/>
<dbReference type="Pfam" id="PF01925">
    <property type="entry name" value="TauE"/>
    <property type="match status" value="1"/>
</dbReference>
<organism evidence="6">
    <name type="scientific">marine sediment metagenome</name>
    <dbReference type="NCBI Taxonomy" id="412755"/>
    <lineage>
        <taxon>unclassified sequences</taxon>
        <taxon>metagenomes</taxon>
        <taxon>ecological metagenomes</taxon>
    </lineage>
</organism>
<evidence type="ECO:0000256" key="4">
    <source>
        <dbReference type="ARBA" id="ARBA00023136"/>
    </source>
</evidence>
<sequence length="263" mass="27994">MVPALMILLGVPGHIAVGTGLAVMFFNSSFGMYRRRGSGTVDFNLAVTLASGSVFGVVLGLWIMELLKAMRPLVILGKEQSPVQYILLCLFLLLLALIAVVMFFDLNRNSGRAPEKRIGLFAKIKMPPFVCFSSLEEPKVSLIPIILLGFGVGMLTGLLGVGGGIVMMPALVYLIGQRTPKAAGTSLALVWISSLAAVAGHISAGNLHPRLMCAMMAGGIIGTGIGTHIGLKLAGPKIRRYFIYILALAVLIVAVKLWRMTFA</sequence>
<dbReference type="PANTHER" id="PTHR43701">
    <property type="entry name" value="MEMBRANE TRANSPORTER PROTEIN MJ0441-RELATED"/>
    <property type="match status" value="1"/>
</dbReference>
<feature type="transmembrane region" description="Helical" evidence="5">
    <location>
        <begin position="209"/>
        <end position="229"/>
    </location>
</feature>
<comment type="caution">
    <text evidence="6">The sequence shown here is derived from an EMBL/GenBank/DDBJ whole genome shotgun (WGS) entry which is preliminary data.</text>
</comment>
<dbReference type="PANTHER" id="PTHR43701:SF5">
    <property type="entry name" value="MEMBRANE TRANSPORTER PROTEIN-RELATED"/>
    <property type="match status" value="1"/>
</dbReference>
<evidence type="ECO:0000256" key="3">
    <source>
        <dbReference type="ARBA" id="ARBA00022989"/>
    </source>
</evidence>
<dbReference type="GO" id="GO:0016020">
    <property type="term" value="C:membrane"/>
    <property type="evidence" value="ECO:0007669"/>
    <property type="project" value="UniProtKB-SubCell"/>
</dbReference>
<feature type="transmembrane region" description="Helical" evidence="5">
    <location>
        <begin position="141"/>
        <end position="174"/>
    </location>
</feature>
<feature type="transmembrane region" description="Helical" evidence="5">
    <location>
        <begin position="241"/>
        <end position="258"/>
    </location>
</feature>
<protein>
    <recommendedName>
        <fullName evidence="7">Membrane transporter protein</fullName>
    </recommendedName>
</protein>
<dbReference type="AlphaFoldDB" id="X1RZA2"/>
<evidence type="ECO:0000256" key="1">
    <source>
        <dbReference type="ARBA" id="ARBA00004141"/>
    </source>
</evidence>
<dbReference type="EMBL" id="BARW01006073">
    <property type="protein sequence ID" value="GAI85953.1"/>
    <property type="molecule type" value="Genomic_DNA"/>
</dbReference>
<dbReference type="InterPro" id="IPR002781">
    <property type="entry name" value="TM_pro_TauE-like"/>
</dbReference>
<evidence type="ECO:0008006" key="7">
    <source>
        <dbReference type="Google" id="ProtNLM"/>
    </source>
</evidence>
<comment type="subcellular location">
    <subcellularLocation>
        <location evidence="1">Membrane</location>
        <topology evidence="1">Multi-pass membrane protein</topology>
    </subcellularLocation>
</comment>
<feature type="transmembrane region" description="Helical" evidence="5">
    <location>
        <begin position="6"/>
        <end position="31"/>
    </location>
</feature>
<keyword evidence="2 5" id="KW-0812">Transmembrane</keyword>